<dbReference type="SUPFAM" id="SSF49313">
    <property type="entry name" value="Cadherin-like"/>
    <property type="match status" value="1"/>
</dbReference>
<dbReference type="GO" id="GO:0005509">
    <property type="term" value="F:calcium ion binding"/>
    <property type="evidence" value="ECO:0007669"/>
    <property type="project" value="InterPro"/>
</dbReference>
<sequence>MDGRNSYDKYAGWGTLHNTWRNRRGVQLSSAPTNTRIVGIYTNQLYVSSSTGSFTGVSSIGTGLPTTTGQTTTLQAGASNAYAFVFFDRDPAVAGVDLLYIADQTNGILKYSYNGTVWTARGSVTGGVTGLTGAVNGDAVDLYTTLGTNAGNTIYKVTDVAVYNATITGATTAITAAGTLVATAPANTAFRGIAFAPISPDLTIGLSAPTSATLNQPINYSLVVSNKGNSSASGIAVQFALPASASATYNSTGDAGGFTGSESGGIVTFSGGALAAGASTTLTVNVTPTVTGALMSGTALVDPSNTIAENNETNNSAAAVTTAIGSDNLPPIAPSIANQVATVGTAFSFTVPAFTDPESQTLSYAITGLSNGLSADNITRIISGTLRQRAYRQ</sequence>
<dbReference type="InterPro" id="IPR015919">
    <property type="entry name" value="Cadherin-like_sf"/>
</dbReference>
<reference evidence="2 3" key="1">
    <citation type="submission" date="2018-06" db="EMBL/GenBank/DDBJ databases">
        <title>Spirosoma sp. HMF3257 Genome sequencing and assembly.</title>
        <authorList>
            <person name="Kang H."/>
            <person name="Cha I."/>
            <person name="Kim H."/>
            <person name="Kang J."/>
            <person name="Joh K."/>
        </authorList>
    </citation>
    <scope>NUCLEOTIDE SEQUENCE [LARGE SCALE GENOMIC DNA]</scope>
    <source>
        <strain evidence="2 3">HMF3257</strain>
    </source>
</reference>
<feature type="domain" description="CARDB" evidence="1">
    <location>
        <begin position="199"/>
        <end position="317"/>
    </location>
</feature>
<dbReference type="Pfam" id="PF07705">
    <property type="entry name" value="CARDB"/>
    <property type="match status" value="1"/>
</dbReference>
<dbReference type="InterPro" id="IPR013783">
    <property type="entry name" value="Ig-like_fold"/>
</dbReference>
<protein>
    <recommendedName>
        <fullName evidence="1">CARDB domain-containing protein</fullName>
    </recommendedName>
</protein>
<evidence type="ECO:0000313" key="3">
    <source>
        <dbReference type="Proteomes" id="UP000249016"/>
    </source>
</evidence>
<dbReference type="InterPro" id="IPR011635">
    <property type="entry name" value="CARDB"/>
</dbReference>
<dbReference type="OrthoDB" id="9805017at2"/>
<proteinExistence type="predicted"/>
<dbReference type="EMBL" id="QLII01000001">
    <property type="protein sequence ID" value="RAI75540.1"/>
    <property type="molecule type" value="Genomic_DNA"/>
</dbReference>
<dbReference type="NCBIfam" id="TIGR01451">
    <property type="entry name" value="B_ant_repeat"/>
    <property type="match status" value="1"/>
</dbReference>
<accession>A0A327NJJ0</accession>
<dbReference type="AlphaFoldDB" id="A0A327NJJ0"/>
<keyword evidence="3" id="KW-1185">Reference proteome</keyword>
<name>A0A327NJJ0_9BACT</name>
<gene>
    <name evidence="2" type="ORF">HMF3257_17665</name>
</gene>
<evidence type="ECO:0000313" key="2">
    <source>
        <dbReference type="EMBL" id="RAI75540.1"/>
    </source>
</evidence>
<dbReference type="Proteomes" id="UP000249016">
    <property type="component" value="Unassembled WGS sequence"/>
</dbReference>
<organism evidence="2 3">
    <name type="scientific">Spirosoma telluris</name>
    <dbReference type="NCBI Taxonomy" id="2183553"/>
    <lineage>
        <taxon>Bacteria</taxon>
        <taxon>Pseudomonadati</taxon>
        <taxon>Bacteroidota</taxon>
        <taxon>Cytophagia</taxon>
        <taxon>Cytophagales</taxon>
        <taxon>Cytophagaceae</taxon>
        <taxon>Spirosoma</taxon>
    </lineage>
</organism>
<dbReference type="InterPro" id="IPR047589">
    <property type="entry name" value="DUF11_rpt"/>
</dbReference>
<evidence type="ECO:0000259" key="1">
    <source>
        <dbReference type="Pfam" id="PF07705"/>
    </source>
</evidence>
<dbReference type="Gene3D" id="2.60.40.10">
    <property type="entry name" value="Immunoglobulins"/>
    <property type="match status" value="2"/>
</dbReference>
<dbReference type="GO" id="GO:0016020">
    <property type="term" value="C:membrane"/>
    <property type="evidence" value="ECO:0007669"/>
    <property type="project" value="InterPro"/>
</dbReference>
<comment type="caution">
    <text evidence="2">The sequence shown here is derived from an EMBL/GenBank/DDBJ whole genome shotgun (WGS) entry which is preliminary data.</text>
</comment>